<organism evidence="2 3">
    <name type="scientific">Vigna mungo</name>
    <name type="common">Black gram</name>
    <name type="synonym">Phaseolus mungo</name>
    <dbReference type="NCBI Taxonomy" id="3915"/>
    <lineage>
        <taxon>Eukaryota</taxon>
        <taxon>Viridiplantae</taxon>
        <taxon>Streptophyta</taxon>
        <taxon>Embryophyta</taxon>
        <taxon>Tracheophyta</taxon>
        <taxon>Spermatophyta</taxon>
        <taxon>Magnoliopsida</taxon>
        <taxon>eudicotyledons</taxon>
        <taxon>Gunneridae</taxon>
        <taxon>Pentapetalae</taxon>
        <taxon>rosids</taxon>
        <taxon>fabids</taxon>
        <taxon>Fabales</taxon>
        <taxon>Fabaceae</taxon>
        <taxon>Papilionoideae</taxon>
        <taxon>50 kb inversion clade</taxon>
        <taxon>NPAAA clade</taxon>
        <taxon>indigoferoid/millettioid clade</taxon>
        <taxon>Phaseoleae</taxon>
        <taxon>Vigna</taxon>
    </lineage>
</organism>
<dbReference type="Proteomes" id="UP001374535">
    <property type="component" value="Chromosome 6"/>
</dbReference>
<feature type="compositionally biased region" description="Basic and acidic residues" evidence="1">
    <location>
        <begin position="94"/>
        <end position="107"/>
    </location>
</feature>
<sequence length="127" mass="14611">MGNRDQDHSFGIQDRNQARSRIPLRLPGREGSHPEQGGQEEETGRVVDRQTRLQKGLRHPQEPALHFAGSLPVRIIEEDKKRVHKQTKSSVVQEEARSHWLDNEGERTSPCTPPLPLYTSTFCKYLY</sequence>
<proteinExistence type="predicted"/>
<reference evidence="2 3" key="1">
    <citation type="journal article" date="2023" name="Life. Sci Alliance">
        <title>Evolutionary insights into 3D genome organization and epigenetic landscape of Vigna mungo.</title>
        <authorList>
            <person name="Junaid A."/>
            <person name="Singh B."/>
            <person name="Bhatia S."/>
        </authorList>
    </citation>
    <scope>NUCLEOTIDE SEQUENCE [LARGE SCALE GENOMIC DNA]</scope>
    <source>
        <strain evidence="2">Urdbean</strain>
    </source>
</reference>
<name>A0AAQ3RXJ2_VIGMU</name>
<evidence type="ECO:0000313" key="2">
    <source>
        <dbReference type="EMBL" id="WVZ07951.1"/>
    </source>
</evidence>
<evidence type="ECO:0000256" key="1">
    <source>
        <dbReference type="SAM" id="MobiDB-lite"/>
    </source>
</evidence>
<keyword evidence="3" id="KW-1185">Reference proteome</keyword>
<feature type="region of interest" description="Disordered" evidence="1">
    <location>
        <begin position="81"/>
        <end position="112"/>
    </location>
</feature>
<dbReference type="AlphaFoldDB" id="A0AAQ3RXJ2"/>
<gene>
    <name evidence="2" type="ORF">V8G54_021297</name>
</gene>
<feature type="compositionally biased region" description="Basic and acidic residues" evidence="1">
    <location>
        <begin position="42"/>
        <end position="51"/>
    </location>
</feature>
<dbReference type="EMBL" id="CP144695">
    <property type="protein sequence ID" value="WVZ07951.1"/>
    <property type="molecule type" value="Genomic_DNA"/>
</dbReference>
<protein>
    <submittedName>
        <fullName evidence="2">Uncharacterized protein</fullName>
    </submittedName>
</protein>
<evidence type="ECO:0000313" key="3">
    <source>
        <dbReference type="Proteomes" id="UP001374535"/>
    </source>
</evidence>
<accession>A0AAQ3RXJ2</accession>
<feature type="region of interest" description="Disordered" evidence="1">
    <location>
        <begin position="1"/>
        <end position="64"/>
    </location>
</feature>